<feature type="transmembrane region" description="Helical" evidence="6">
    <location>
        <begin position="333"/>
        <end position="354"/>
    </location>
</feature>
<dbReference type="PANTHER" id="PTHR33529:SF8">
    <property type="entry name" value="PERMEASE, YJGP_YJGQ FAMILY"/>
    <property type="match status" value="1"/>
</dbReference>
<dbReference type="EMBL" id="LUKF01000016">
    <property type="protein sequence ID" value="KYG61790.1"/>
    <property type="molecule type" value="Genomic_DNA"/>
</dbReference>
<sequence length="359" mass="40309">MNRIDRYTTWLFWGYFLGGLLVFLTIFTAVDAMSTMVNYKNVAPSALLNYYLYSFPEIISKLLPVACLLGTILTLSSLNKANELVALFASGMSLLRISTPILICVIFISVLGYYASDRLIPKATKEKNYILYYDLKKEPHRFSTIKTDKIWYRSKNSIFNIQTLNAKGDRAQGLTMYFFNDAWDLVQMITSREVIIQGSQWLLENGAVTVFTKNSSFPLTTQFKKKNIVMAEDSKDLQSAGQTADMMSQAELKHFIEKNKNAGLDTVAYEVDYHAKVSFAFAGLVMCLLGIPFSVGRARSGGTMLNVGICLGLVFAYYVFYSSGITLGQHGTLPPYVASWMPNIVMTVVALVLLKRLKR</sequence>
<evidence type="ECO:0000313" key="8">
    <source>
        <dbReference type="Proteomes" id="UP000075391"/>
    </source>
</evidence>
<evidence type="ECO:0000313" key="7">
    <source>
        <dbReference type="EMBL" id="KYG61790.1"/>
    </source>
</evidence>
<reference evidence="7 8" key="1">
    <citation type="submission" date="2016-03" db="EMBL/GenBank/DDBJ databases">
        <authorList>
            <person name="Ploux O."/>
        </authorList>
    </citation>
    <scope>NUCLEOTIDE SEQUENCE [LARGE SCALE GENOMIC DNA]</scope>
    <source>
        <strain evidence="7 8">BER2</strain>
    </source>
</reference>
<evidence type="ECO:0000256" key="5">
    <source>
        <dbReference type="ARBA" id="ARBA00023136"/>
    </source>
</evidence>
<dbReference type="Pfam" id="PF03739">
    <property type="entry name" value="LptF_LptG"/>
    <property type="match status" value="1"/>
</dbReference>
<dbReference type="GO" id="GO:0055085">
    <property type="term" value="P:transmembrane transport"/>
    <property type="evidence" value="ECO:0007669"/>
    <property type="project" value="InterPro"/>
</dbReference>
<comment type="caution">
    <text evidence="7">The sequence shown here is derived from an EMBL/GenBank/DDBJ whole genome shotgun (WGS) entry which is preliminary data.</text>
</comment>
<feature type="transmembrane region" description="Helical" evidence="6">
    <location>
        <begin position="277"/>
        <end position="296"/>
    </location>
</feature>
<dbReference type="NCBIfam" id="TIGR04408">
    <property type="entry name" value="LptG_lptG"/>
    <property type="match status" value="1"/>
</dbReference>
<dbReference type="PANTHER" id="PTHR33529">
    <property type="entry name" value="SLR0882 PROTEIN-RELATED"/>
    <property type="match status" value="1"/>
</dbReference>
<dbReference type="Proteomes" id="UP000075391">
    <property type="component" value="Unassembled WGS sequence"/>
</dbReference>
<feature type="transmembrane region" description="Helical" evidence="6">
    <location>
        <begin position="12"/>
        <end position="30"/>
    </location>
</feature>
<evidence type="ECO:0000256" key="1">
    <source>
        <dbReference type="ARBA" id="ARBA00004651"/>
    </source>
</evidence>
<evidence type="ECO:0000256" key="4">
    <source>
        <dbReference type="ARBA" id="ARBA00022989"/>
    </source>
</evidence>
<organism evidence="7 8">
    <name type="scientific">Bdellovibrio bacteriovorus</name>
    <dbReference type="NCBI Taxonomy" id="959"/>
    <lineage>
        <taxon>Bacteria</taxon>
        <taxon>Pseudomonadati</taxon>
        <taxon>Bdellovibrionota</taxon>
        <taxon>Bdellovibrionia</taxon>
        <taxon>Bdellovibrionales</taxon>
        <taxon>Pseudobdellovibrionaceae</taxon>
        <taxon>Bdellovibrio</taxon>
    </lineage>
</organism>
<dbReference type="AlphaFoldDB" id="A0A150WFN9"/>
<keyword evidence="5 6" id="KW-0472">Membrane</keyword>
<dbReference type="GO" id="GO:0043190">
    <property type="term" value="C:ATP-binding cassette (ABC) transporter complex"/>
    <property type="evidence" value="ECO:0007669"/>
    <property type="project" value="InterPro"/>
</dbReference>
<accession>A0A150WFN9</accession>
<keyword evidence="3 6" id="KW-0812">Transmembrane</keyword>
<feature type="transmembrane region" description="Helical" evidence="6">
    <location>
        <begin position="50"/>
        <end position="73"/>
    </location>
</feature>
<keyword evidence="4 6" id="KW-1133">Transmembrane helix</keyword>
<evidence type="ECO:0000256" key="3">
    <source>
        <dbReference type="ARBA" id="ARBA00022692"/>
    </source>
</evidence>
<gene>
    <name evidence="7" type="ORF">AZI85_06090</name>
</gene>
<comment type="subcellular location">
    <subcellularLocation>
        <location evidence="1">Cell membrane</location>
        <topology evidence="1">Multi-pass membrane protein</topology>
    </subcellularLocation>
</comment>
<proteinExistence type="predicted"/>
<dbReference type="RefSeq" id="WP_063243939.1">
    <property type="nucleotide sequence ID" value="NZ_CP168967.1"/>
</dbReference>
<keyword evidence="2" id="KW-1003">Cell membrane</keyword>
<evidence type="ECO:0000256" key="6">
    <source>
        <dbReference type="SAM" id="Phobius"/>
    </source>
</evidence>
<dbReference type="GO" id="GO:0015920">
    <property type="term" value="P:lipopolysaccharide transport"/>
    <property type="evidence" value="ECO:0007669"/>
    <property type="project" value="TreeGrafter"/>
</dbReference>
<protein>
    <submittedName>
        <fullName evidence="7">LPS export ABC transporter permease LptG</fullName>
    </submittedName>
</protein>
<evidence type="ECO:0000256" key="2">
    <source>
        <dbReference type="ARBA" id="ARBA00022475"/>
    </source>
</evidence>
<feature type="transmembrane region" description="Helical" evidence="6">
    <location>
        <begin position="303"/>
        <end position="321"/>
    </location>
</feature>
<name>A0A150WFN9_BDEBC</name>
<feature type="transmembrane region" description="Helical" evidence="6">
    <location>
        <begin position="94"/>
        <end position="115"/>
    </location>
</feature>
<dbReference type="InterPro" id="IPR030923">
    <property type="entry name" value="LptG"/>
</dbReference>
<dbReference type="InterPro" id="IPR005495">
    <property type="entry name" value="LptG/LptF_permease"/>
</dbReference>
<dbReference type="OrthoDB" id="9780716at2"/>